<dbReference type="Proteomes" id="UP001187192">
    <property type="component" value="Unassembled WGS sequence"/>
</dbReference>
<comment type="similarity">
    <text evidence="1">Belongs to the peptidase A1 family.</text>
</comment>
<evidence type="ECO:0000256" key="6">
    <source>
        <dbReference type="SAM" id="Phobius"/>
    </source>
</evidence>
<evidence type="ECO:0000256" key="3">
    <source>
        <dbReference type="ARBA" id="ARBA00022750"/>
    </source>
</evidence>
<dbReference type="Gene3D" id="2.40.70.10">
    <property type="entry name" value="Acid Proteases"/>
    <property type="match status" value="2"/>
</dbReference>
<dbReference type="AlphaFoldDB" id="A0AA88B1M7"/>
<dbReference type="PANTHER" id="PTHR13683:SF316">
    <property type="entry name" value="ASPARTYL PROTEASE APCB1"/>
    <property type="match status" value="1"/>
</dbReference>
<keyword evidence="4" id="KW-0378">Hydrolase</keyword>
<reference evidence="8" key="1">
    <citation type="submission" date="2023-07" db="EMBL/GenBank/DDBJ databases">
        <title>draft genome sequence of fig (Ficus carica).</title>
        <authorList>
            <person name="Takahashi T."/>
            <person name="Nishimura K."/>
        </authorList>
    </citation>
    <scope>NUCLEOTIDE SEQUENCE</scope>
</reference>
<evidence type="ECO:0000256" key="4">
    <source>
        <dbReference type="ARBA" id="ARBA00022801"/>
    </source>
</evidence>
<dbReference type="PANTHER" id="PTHR13683">
    <property type="entry name" value="ASPARTYL PROTEASES"/>
    <property type="match status" value="1"/>
</dbReference>
<organism evidence="8 9">
    <name type="scientific">Ficus carica</name>
    <name type="common">Common fig</name>
    <dbReference type="NCBI Taxonomy" id="3494"/>
    <lineage>
        <taxon>Eukaryota</taxon>
        <taxon>Viridiplantae</taxon>
        <taxon>Streptophyta</taxon>
        <taxon>Embryophyta</taxon>
        <taxon>Tracheophyta</taxon>
        <taxon>Spermatophyta</taxon>
        <taxon>Magnoliopsida</taxon>
        <taxon>eudicotyledons</taxon>
        <taxon>Gunneridae</taxon>
        <taxon>Pentapetalae</taxon>
        <taxon>rosids</taxon>
        <taxon>fabids</taxon>
        <taxon>Rosales</taxon>
        <taxon>Moraceae</taxon>
        <taxon>Ficeae</taxon>
        <taxon>Ficus</taxon>
    </lineage>
</organism>
<dbReference type="PRINTS" id="PR00792">
    <property type="entry name" value="PEPSIN"/>
</dbReference>
<dbReference type="EMBL" id="BTGU01000065">
    <property type="protein sequence ID" value="GMN56706.1"/>
    <property type="molecule type" value="Genomic_DNA"/>
</dbReference>
<dbReference type="GO" id="GO:0004190">
    <property type="term" value="F:aspartic-type endopeptidase activity"/>
    <property type="evidence" value="ECO:0007669"/>
    <property type="project" value="UniProtKB-KW"/>
</dbReference>
<dbReference type="FunFam" id="2.40.70.10:FF:000015">
    <property type="entry name" value="Aspartyl protease family protein"/>
    <property type="match status" value="1"/>
</dbReference>
<keyword evidence="2" id="KW-0645">Protease</keyword>
<dbReference type="PROSITE" id="PS51767">
    <property type="entry name" value="PEPTIDASE_A1"/>
    <property type="match status" value="1"/>
</dbReference>
<keyword evidence="6" id="KW-0812">Transmembrane</keyword>
<comment type="caution">
    <text evidence="8">The sequence shown here is derived from an EMBL/GenBank/DDBJ whole genome shotgun (WGS) entry which is preliminary data.</text>
</comment>
<evidence type="ECO:0000256" key="2">
    <source>
        <dbReference type="ARBA" id="ARBA00022670"/>
    </source>
</evidence>
<accession>A0AA88B1M7</accession>
<sequence>MESDHPPQIKGFVIISLPPPDNPSLGKTITAFTLSDSSPTQTQTQTQTENQNQNQNLNQNQNQNILPIQIPQNPHLQISLPRLRLFNGVPRKLVAFLGISLFALALCYHAFPTVLEELRRSNDDEGPKSFILPLYPKLGVRGINDLELKLGRFVDFDKEKLVPSFGDGNIKTQKVNKLVSSMAKVDSSAIFPVRGNVYPDGLYYTQILVGNPPRPYHLDMDTGSDLTWIQCDAPCSSCAKGANPLYKPTRGNIVHIKDLLCTEVQRNQKGGHCETCQQCDYEIQYADSSSSLGVLAKDGLRLVMENGSLTNVNVVFGCAYDQQGLLLNTLAKTDGILGLSRAKVSLPSQLASKGIIKNVVGHCLTTKAGGGGYMFLGDDFVPHWGMSWIPMISSPSMNFYQSEIVRINYGSSALNLGAWSSKARQVVFDSGSSYTYFNKRAYSELVTSLEEITTSGLVRDLSDPSLPICWKAETPLRSVAEVKQFFKTITLQFGSKWWIISTRLRIPPEGYLTISSKGNVCLGILDGSKVHDGSTTILGDISLRGHMVVYDNENQKIGWINSPCLNPRRFDTLPFFQ</sequence>
<feature type="domain" description="Peptidase A1" evidence="7">
    <location>
        <begin position="203"/>
        <end position="560"/>
    </location>
</feature>
<protein>
    <recommendedName>
        <fullName evidence="7">Peptidase A1 domain-containing protein</fullName>
    </recommendedName>
</protein>
<keyword evidence="9" id="KW-1185">Reference proteome</keyword>
<proteinExistence type="inferred from homology"/>
<evidence type="ECO:0000259" key="7">
    <source>
        <dbReference type="PROSITE" id="PS51767"/>
    </source>
</evidence>
<evidence type="ECO:0000313" key="9">
    <source>
        <dbReference type="Proteomes" id="UP001187192"/>
    </source>
</evidence>
<name>A0AA88B1M7_FICCA</name>
<dbReference type="InterPro" id="IPR032861">
    <property type="entry name" value="TAXi_N"/>
</dbReference>
<evidence type="ECO:0000256" key="5">
    <source>
        <dbReference type="PIRSR" id="PIRSR601461-1"/>
    </source>
</evidence>
<gene>
    <name evidence="8" type="ORF">TIFTF001_025820</name>
</gene>
<feature type="active site" evidence="5">
    <location>
        <position position="221"/>
    </location>
</feature>
<dbReference type="SUPFAM" id="SSF50630">
    <property type="entry name" value="Acid proteases"/>
    <property type="match status" value="1"/>
</dbReference>
<dbReference type="Pfam" id="PF14543">
    <property type="entry name" value="TAXi_N"/>
    <property type="match status" value="1"/>
</dbReference>
<dbReference type="InterPro" id="IPR021109">
    <property type="entry name" value="Peptidase_aspartic_dom_sf"/>
</dbReference>
<keyword evidence="3" id="KW-0064">Aspartyl protease</keyword>
<feature type="active site" evidence="5">
    <location>
        <position position="429"/>
    </location>
</feature>
<dbReference type="InterPro" id="IPR001461">
    <property type="entry name" value="Aspartic_peptidase_A1"/>
</dbReference>
<dbReference type="InterPro" id="IPR033121">
    <property type="entry name" value="PEPTIDASE_A1"/>
</dbReference>
<evidence type="ECO:0000313" key="8">
    <source>
        <dbReference type="EMBL" id="GMN56706.1"/>
    </source>
</evidence>
<keyword evidence="6" id="KW-1133">Transmembrane helix</keyword>
<dbReference type="InterPro" id="IPR032799">
    <property type="entry name" value="TAXi_C"/>
</dbReference>
<dbReference type="GO" id="GO:0006508">
    <property type="term" value="P:proteolysis"/>
    <property type="evidence" value="ECO:0007669"/>
    <property type="project" value="UniProtKB-KW"/>
</dbReference>
<keyword evidence="6" id="KW-0472">Membrane</keyword>
<dbReference type="Pfam" id="PF14541">
    <property type="entry name" value="TAXi_C"/>
    <property type="match status" value="1"/>
</dbReference>
<evidence type="ECO:0000256" key="1">
    <source>
        <dbReference type="ARBA" id="ARBA00007447"/>
    </source>
</evidence>
<feature type="transmembrane region" description="Helical" evidence="6">
    <location>
        <begin position="93"/>
        <end position="111"/>
    </location>
</feature>